<protein>
    <submittedName>
        <fullName evidence="1">Uncharacterized protein</fullName>
    </submittedName>
</protein>
<keyword evidence="2" id="KW-1185">Reference proteome</keyword>
<organism evidence="1 2">
    <name type="scientific">Nocardia mexicana</name>
    <dbReference type="NCBI Taxonomy" id="279262"/>
    <lineage>
        <taxon>Bacteria</taxon>
        <taxon>Bacillati</taxon>
        <taxon>Actinomycetota</taxon>
        <taxon>Actinomycetes</taxon>
        <taxon>Mycobacteriales</taxon>
        <taxon>Nocardiaceae</taxon>
        <taxon>Nocardia</taxon>
    </lineage>
</organism>
<accession>A0A370H0W3</accession>
<gene>
    <name evidence="1" type="ORF">DFR68_10681</name>
</gene>
<dbReference type="AlphaFoldDB" id="A0A370H0W3"/>
<sequence>MSAPYGLPVTNHAAISVMTVEYAHVVMQIHMECPVTVCPLKSQARLRLVEAGRLAPSDRPKMGY</sequence>
<dbReference type="Proteomes" id="UP000255355">
    <property type="component" value="Unassembled WGS sequence"/>
</dbReference>
<dbReference type="EMBL" id="QQAZ01000006">
    <property type="protein sequence ID" value="RDI49646.1"/>
    <property type="molecule type" value="Genomic_DNA"/>
</dbReference>
<name>A0A370H0W3_9NOCA</name>
<dbReference type="STRING" id="1210089.GCA_001613165_02247"/>
<comment type="caution">
    <text evidence="1">The sequence shown here is derived from an EMBL/GenBank/DDBJ whole genome shotgun (WGS) entry which is preliminary data.</text>
</comment>
<proteinExistence type="predicted"/>
<evidence type="ECO:0000313" key="2">
    <source>
        <dbReference type="Proteomes" id="UP000255355"/>
    </source>
</evidence>
<reference evidence="1 2" key="1">
    <citation type="submission" date="2018-07" db="EMBL/GenBank/DDBJ databases">
        <title>Genomic Encyclopedia of Type Strains, Phase IV (KMG-IV): sequencing the most valuable type-strain genomes for metagenomic binning, comparative biology and taxonomic classification.</title>
        <authorList>
            <person name="Goeker M."/>
        </authorList>
    </citation>
    <scope>NUCLEOTIDE SEQUENCE [LARGE SCALE GENOMIC DNA]</scope>
    <source>
        <strain evidence="1 2">DSM 44952</strain>
    </source>
</reference>
<evidence type="ECO:0000313" key="1">
    <source>
        <dbReference type="EMBL" id="RDI49646.1"/>
    </source>
</evidence>